<dbReference type="PANTHER" id="PTHR31286">
    <property type="entry name" value="GLYCINE-RICH CELL WALL STRUCTURAL PROTEIN 1.8-LIKE"/>
    <property type="match status" value="1"/>
</dbReference>
<dbReference type="PANTHER" id="PTHR31286:SF178">
    <property type="entry name" value="DUF4283 DOMAIN-CONTAINING PROTEIN"/>
    <property type="match status" value="1"/>
</dbReference>
<feature type="region of interest" description="Disordered" evidence="1">
    <location>
        <begin position="123"/>
        <end position="235"/>
    </location>
</feature>
<name>A0A251NST7_PRUPE</name>
<dbReference type="InterPro" id="IPR040256">
    <property type="entry name" value="At4g02000-like"/>
</dbReference>
<dbReference type="EMBL" id="CM007656">
    <property type="protein sequence ID" value="ONI02392.1"/>
    <property type="molecule type" value="Genomic_DNA"/>
</dbReference>
<evidence type="ECO:0000313" key="2">
    <source>
        <dbReference type="EMBL" id="ONI02392.1"/>
    </source>
</evidence>
<dbReference type="AlphaFoldDB" id="A0A251NST7"/>
<organism evidence="2 3">
    <name type="scientific">Prunus persica</name>
    <name type="common">Peach</name>
    <name type="synonym">Amygdalus persica</name>
    <dbReference type="NCBI Taxonomy" id="3760"/>
    <lineage>
        <taxon>Eukaryota</taxon>
        <taxon>Viridiplantae</taxon>
        <taxon>Streptophyta</taxon>
        <taxon>Embryophyta</taxon>
        <taxon>Tracheophyta</taxon>
        <taxon>Spermatophyta</taxon>
        <taxon>Magnoliopsida</taxon>
        <taxon>eudicotyledons</taxon>
        <taxon>Gunneridae</taxon>
        <taxon>Pentapetalae</taxon>
        <taxon>rosids</taxon>
        <taxon>fabids</taxon>
        <taxon>Rosales</taxon>
        <taxon>Rosaceae</taxon>
        <taxon>Amygdaloideae</taxon>
        <taxon>Amygdaleae</taxon>
        <taxon>Prunus</taxon>
    </lineage>
</organism>
<protein>
    <recommendedName>
        <fullName evidence="4">DUF4283 domain-containing protein</fullName>
    </recommendedName>
</protein>
<evidence type="ECO:0000256" key="1">
    <source>
        <dbReference type="SAM" id="MobiDB-lite"/>
    </source>
</evidence>
<feature type="compositionally biased region" description="Polar residues" evidence="1">
    <location>
        <begin position="166"/>
        <end position="195"/>
    </location>
</feature>
<keyword evidence="3" id="KW-1185">Reference proteome</keyword>
<evidence type="ECO:0000313" key="3">
    <source>
        <dbReference type="Proteomes" id="UP000006882"/>
    </source>
</evidence>
<feature type="compositionally biased region" description="Basic and acidic residues" evidence="1">
    <location>
        <begin position="198"/>
        <end position="213"/>
    </location>
</feature>
<accession>A0A251NST7</accession>
<dbReference type="Proteomes" id="UP000006882">
    <property type="component" value="Chromosome G6"/>
</dbReference>
<feature type="compositionally biased region" description="Polar residues" evidence="1">
    <location>
        <begin position="214"/>
        <end position="228"/>
    </location>
</feature>
<proteinExistence type="predicted"/>
<evidence type="ECO:0008006" key="4">
    <source>
        <dbReference type="Google" id="ProtNLM"/>
    </source>
</evidence>
<dbReference type="Gramene" id="ONI02392">
    <property type="protein sequence ID" value="ONI02392"/>
    <property type="gene ID" value="PRUPE_6G195300"/>
</dbReference>
<gene>
    <name evidence="2" type="ORF">PRUPE_6G195300</name>
</gene>
<reference evidence="2 3" key="1">
    <citation type="journal article" date="2013" name="Nat. Genet.">
        <title>The high-quality draft genome of peach (Prunus persica) identifies unique patterns of genetic diversity, domestication and genome evolution.</title>
        <authorList>
            <consortium name="International Peach Genome Initiative"/>
            <person name="Verde I."/>
            <person name="Abbott A.G."/>
            <person name="Scalabrin S."/>
            <person name="Jung S."/>
            <person name="Shu S."/>
            <person name="Marroni F."/>
            <person name="Zhebentyayeva T."/>
            <person name="Dettori M.T."/>
            <person name="Grimwood J."/>
            <person name="Cattonaro F."/>
            <person name="Zuccolo A."/>
            <person name="Rossini L."/>
            <person name="Jenkins J."/>
            <person name="Vendramin E."/>
            <person name="Meisel L.A."/>
            <person name="Decroocq V."/>
            <person name="Sosinski B."/>
            <person name="Prochnik S."/>
            <person name="Mitros T."/>
            <person name="Policriti A."/>
            <person name="Cipriani G."/>
            <person name="Dondini L."/>
            <person name="Ficklin S."/>
            <person name="Goodstein D.M."/>
            <person name="Xuan P."/>
            <person name="Del Fabbro C."/>
            <person name="Aramini V."/>
            <person name="Copetti D."/>
            <person name="Gonzalez S."/>
            <person name="Horner D.S."/>
            <person name="Falchi R."/>
            <person name="Lucas S."/>
            <person name="Mica E."/>
            <person name="Maldonado J."/>
            <person name="Lazzari B."/>
            <person name="Bielenberg D."/>
            <person name="Pirona R."/>
            <person name="Miculan M."/>
            <person name="Barakat A."/>
            <person name="Testolin R."/>
            <person name="Stella A."/>
            <person name="Tartarini S."/>
            <person name="Tonutti P."/>
            <person name="Arus P."/>
            <person name="Orellana A."/>
            <person name="Wells C."/>
            <person name="Main D."/>
            <person name="Vizzotto G."/>
            <person name="Silva H."/>
            <person name="Salamini F."/>
            <person name="Schmutz J."/>
            <person name="Morgante M."/>
            <person name="Rokhsar D.S."/>
        </authorList>
    </citation>
    <scope>NUCLEOTIDE SEQUENCE [LARGE SCALE GENOMIC DNA]</scope>
    <source>
        <strain evidence="3">cv. Nemared</strain>
    </source>
</reference>
<feature type="compositionally biased region" description="Basic and acidic residues" evidence="1">
    <location>
        <begin position="123"/>
        <end position="132"/>
    </location>
</feature>
<sequence>MEDKQNIIKFAPWKLDKKAYEFKVCPWVKIQNVPLLKMTEKLARSIGDRIGKCIDISRCEGGELVRGFMRIRVRIDITKPLWRGMRLTFLLCSTDLVEFFYEKLPKFYRRIGHMLQDCNHVPEQQKKAKEQPYGRFLTPRGYDHAQPSNSQSYDSSSEEEEENRGNKINFNDGNSLEVSNKVQAVSSQLQSTNARRLQVKEFSREGSKGKDMGHSTSNSLSSQRISRGSKQRDIN</sequence>